<dbReference type="InterPro" id="IPR028082">
    <property type="entry name" value="Peripla_BP_I"/>
</dbReference>
<evidence type="ECO:0000313" key="6">
    <source>
        <dbReference type="Proteomes" id="UP000598146"/>
    </source>
</evidence>
<dbReference type="Pfam" id="PF00356">
    <property type="entry name" value="LacI"/>
    <property type="match status" value="1"/>
</dbReference>
<proteinExistence type="predicted"/>
<gene>
    <name evidence="5" type="ORF">I4J89_40015</name>
</gene>
<dbReference type="AlphaFoldDB" id="A0A931CK29"/>
<dbReference type="GO" id="GO:0000976">
    <property type="term" value="F:transcription cis-regulatory region binding"/>
    <property type="evidence" value="ECO:0007669"/>
    <property type="project" value="TreeGrafter"/>
</dbReference>
<evidence type="ECO:0000313" key="5">
    <source>
        <dbReference type="EMBL" id="MBG0567648.1"/>
    </source>
</evidence>
<dbReference type="GO" id="GO:0003700">
    <property type="term" value="F:DNA-binding transcription factor activity"/>
    <property type="evidence" value="ECO:0007669"/>
    <property type="project" value="TreeGrafter"/>
</dbReference>
<dbReference type="SMART" id="SM00354">
    <property type="entry name" value="HTH_LACI"/>
    <property type="match status" value="1"/>
</dbReference>
<evidence type="ECO:0000259" key="4">
    <source>
        <dbReference type="PROSITE" id="PS50932"/>
    </source>
</evidence>
<keyword evidence="2 5" id="KW-0238">DNA-binding</keyword>
<dbReference type="InterPro" id="IPR010982">
    <property type="entry name" value="Lambda_DNA-bd_dom_sf"/>
</dbReference>
<dbReference type="PANTHER" id="PTHR30146">
    <property type="entry name" value="LACI-RELATED TRANSCRIPTIONAL REPRESSOR"/>
    <property type="match status" value="1"/>
</dbReference>
<evidence type="ECO:0000256" key="1">
    <source>
        <dbReference type="ARBA" id="ARBA00023015"/>
    </source>
</evidence>
<dbReference type="PROSITE" id="PS50932">
    <property type="entry name" value="HTH_LACI_2"/>
    <property type="match status" value="1"/>
</dbReference>
<dbReference type="CDD" id="cd06279">
    <property type="entry name" value="PBP1_LacI-like"/>
    <property type="match status" value="1"/>
</dbReference>
<dbReference type="InterPro" id="IPR000843">
    <property type="entry name" value="HTH_LacI"/>
</dbReference>
<keyword evidence="6" id="KW-1185">Reference proteome</keyword>
<dbReference type="InterPro" id="IPR046335">
    <property type="entry name" value="LacI/GalR-like_sensor"/>
</dbReference>
<dbReference type="Gene3D" id="1.10.260.40">
    <property type="entry name" value="lambda repressor-like DNA-binding domains"/>
    <property type="match status" value="1"/>
</dbReference>
<feature type="domain" description="HTH lacI-type" evidence="4">
    <location>
        <begin position="4"/>
        <end position="59"/>
    </location>
</feature>
<organism evidence="5 6">
    <name type="scientific">Actinoplanes aureus</name>
    <dbReference type="NCBI Taxonomy" id="2792083"/>
    <lineage>
        <taxon>Bacteria</taxon>
        <taxon>Bacillati</taxon>
        <taxon>Actinomycetota</taxon>
        <taxon>Actinomycetes</taxon>
        <taxon>Micromonosporales</taxon>
        <taxon>Micromonosporaceae</taxon>
        <taxon>Actinoplanes</taxon>
    </lineage>
</organism>
<dbReference type="SUPFAM" id="SSF47413">
    <property type="entry name" value="lambda repressor-like DNA-binding domains"/>
    <property type="match status" value="1"/>
</dbReference>
<dbReference type="PANTHER" id="PTHR30146:SF138">
    <property type="entry name" value="TRANSCRIPTIONAL REGULATORY PROTEIN"/>
    <property type="match status" value="1"/>
</dbReference>
<dbReference type="SUPFAM" id="SSF53822">
    <property type="entry name" value="Periplasmic binding protein-like I"/>
    <property type="match status" value="1"/>
</dbReference>
<dbReference type="Pfam" id="PF13377">
    <property type="entry name" value="Peripla_BP_3"/>
    <property type="match status" value="1"/>
</dbReference>
<reference evidence="5" key="1">
    <citation type="submission" date="2020-11" db="EMBL/GenBank/DDBJ databases">
        <title>Isolation and identification of active actinomycetes.</title>
        <authorList>
            <person name="Sun X."/>
        </authorList>
    </citation>
    <scope>NUCLEOTIDE SEQUENCE</scope>
    <source>
        <strain evidence="5">NEAU-A11</strain>
    </source>
</reference>
<dbReference type="Proteomes" id="UP000598146">
    <property type="component" value="Unassembled WGS sequence"/>
</dbReference>
<evidence type="ECO:0000256" key="2">
    <source>
        <dbReference type="ARBA" id="ARBA00023125"/>
    </source>
</evidence>
<dbReference type="EMBL" id="JADQTO010000029">
    <property type="protein sequence ID" value="MBG0567648.1"/>
    <property type="molecule type" value="Genomic_DNA"/>
</dbReference>
<protein>
    <submittedName>
        <fullName evidence="5">LacI family DNA-binding transcriptional regulator</fullName>
    </submittedName>
</protein>
<comment type="caution">
    <text evidence="5">The sequence shown here is derived from an EMBL/GenBank/DDBJ whole genome shotgun (WGS) entry which is preliminary data.</text>
</comment>
<evidence type="ECO:0000256" key="3">
    <source>
        <dbReference type="ARBA" id="ARBA00023163"/>
    </source>
</evidence>
<keyword evidence="3" id="KW-0804">Transcription</keyword>
<keyword evidence="1" id="KW-0805">Transcription regulation</keyword>
<sequence length="352" mass="37446">MPRVTLQTIADRLGVSRMTVSNAFSRPDQLSPALRERILAAAQELGYVGPDPAARALAKGTTGAVGILLTDSLRYAFTDLVAGSFLAAIAEELTPTGLALTLLTASGSDDLVPARDVAIDGALVYSCDPTSPAVAWLRRRKLPMVFVDQERAEDVPSVNIADRDGAGAAARHLLDLGHRRIAIATNGQHGRYGFITDPDDVVEGHSSRQRRLGWFDVLKPAGVEPVVIRHPLERTDDVRRDTRTLLDRPDRPTAILCFSDATAVGVLQAADDLGLRVPADLSVVGFDDGPLATQLQPALTTVHQDVEEKGRLAAAALTEAIRRSRTGETGPVPHVLLPATLVVRGSTGPAPL</sequence>
<dbReference type="Gene3D" id="3.40.50.2300">
    <property type="match status" value="2"/>
</dbReference>
<name>A0A931CK29_9ACTN</name>
<accession>A0A931CK29</accession>
<dbReference type="CDD" id="cd01392">
    <property type="entry name" value="HTH_LacI"/>
    <property type="match status" value="1"/>
</dbReference>